<feature type="domain" description="C2" evidence="2">
    <location>
        <begin position="1"/>
        <end position="108"/>
    </location>
</feature>
<dbReference type="GO" id="GO:0065002">
    <property type="term" value="P:intracellular protein transmembrane transport"/>
    <property type="evidence" value="ECO:0007669"/>
    <property type="project" value="TreeGrafter"/>
</dbReference>
<dbReference type="GO" id="GO:0010828">
    <property type="term" value="P:positive regulation of D-glucose transmembrane transport"/>
    <property type="evidence" value="ECO:0007669"/>
    <property type="project" value="TreeGrafter"/>
</dbReference>
<reference evidence="3 4" key="1">
    <citation type="submission" date="2020-08" db="EMBL/GenBank/DDBJ databases">
        <authorList>
            <person name="Newling K."/>
            <person name="Davey J."/>
            <person name="Forrester S."/>
        </authorList>
    </citation>
    <scope>NUCLEOTIDE SEQUENCE [LARGE SCALE GENOMIC DNA]</scope>
    <source>
        <strain evidence="4">Crithidia deanei Carvalho (ATCC PRA-265)</strain>
    </source>
</reference>
<dbReference type="Proteomes" id="UP000515908">
    <property type="component" value="Chromosome 14"/>
</dbReference>
<keyword evidence="4" id="KW-1185">Reference proteome</keyword>
<evidence type="ECO:0000256" key="1">
    <source>
        <dbReference type="SAM" id="MobiDB-lite"/>
    </source>
</evidence>
<dbReference type="PANTHER" id="PTHR37412">
    <property type="entry name" value="C2 DOMAIN-CONTAINING PROTEIN 5"/>
    <property type="match status" value="1"/>
</dbReference>
<dbReference type="GO" id="GO:0005509">
    <property type="term" value="F:calcium ion binding"/>
    <property type="evidence" value="ECO:0007669"/>
    <property type="project" value="TreeGrafter"/>
</dbReference>
<dbReference type="InterPro" id="IPR038983">
    <property type="entry name" value="C2CD5"/>
</dbReference>
<dbReference type="PROSITE" id="PS50004">
    <property type="entry name" value="C2"/>
    <property type="match status" value="1"/>
</dbReference>
<dbReference type="VEuPathDB" id="TriTrypDB:ADEAN_000708100"/>
<dbReference type="Pfam" id="PF23025">
    <property type="entry name" value="YbjQ_2"/>
    <property type="match status" value="2"/>
</dbReference>
<dbReference type="EMBL" id="LR877158">
    <property type="protein sequence ID" value="CAD2219572.1"/>
    <property type="molecule type" value="Genomic_DNA"/>
</dbReference>
<protein>
    <submittedName>
        <fullName evidence="3">C2 domain containing protein, putative</fullName>
    </submittedName>
</protein>
<dbReference type="AlphaFoldDB" id="A0A7G2CMT3"/>
<organism evidence="3 4">
    <name type="scientific">Angomonas deanei</name>
    <dbReference type="NCBI Taxonomy" id="59799"/>
    <lineage>
        <taxon>Eukaryota</taxon>
        <taxon>Discoba</taxon>
        <taxon>Euglenozoa</taxon>
        <taxon>Kinetoplastea</taxon>
        <taxon>Metakinetoplastina</taxon>
        <taxon>Trypanosomatida</taxon>
        <taxon>Trypanosomatidae</taxon>
        <taxon>Strigomonadinae</taxon>
        <taxon>Angomonas</taxon>
    </lineage>
</organism>
<dbReference type="Pfam" id="PF00168">
    <property type="entry name" value="C2"/>
    <property type="match status" value="1"/>
</dbReference>
<dbReference type="GO" id="GO:0072659">
    <property type="term" value="P:protein localization to plasma membrane"/>
    <property type="evidence" value="ECO:0007669"/>
    <property type="project" value="TreeGrafter"/>
</dbReference>
<evidence type="ECO:0000313" key="4">
    <source>
        <dbReference type="Proteomes" id="UP000515908"/>
    </source>
</evidence>
<gene>
    <name evidence="3" type="ORF">ADEAN_000708100</name>
</gene>
<dbReference type="SMART" id="SM00239">
    <property type="entry name" value="C2"/>
    <property type="match status" value="1"/>
</dbReference>
<dbReference type="GO" id="GO:0005886">
    <property type="term" value="C:plasma membrane"/>
    <property type="evidence" value="ECO:0007669"/>
    <property type="project" value="TreeGrafter"/>
</dbReference>
<feature type="region of interest" description="Disordered" evidence="1">
    <location>
        <begin position="340"/>
        <end position="407"/>
    </location>
</feature>
<dbReference type="InterPro" id="IPR000008">
    <property type="entry name" value="C2_dom"/>
</dbReference>
<dbReference type="SUPFAM" id="SSF49562">
    <property type="entry name" value="C2 domain (Calcium/lipid-binding domain, CaLB)"/>
    <property type="match status" value="1"/>
</dbReference>
<evidence type="ECO:0000259" key="2">
    <source>
        <dbReference type="PROSITE" id="PS50004"/>
    </source>
</evidence>
<dbReference type="GO" id="GO:0090314">
    <property type="term" value="P:positive regulation of protein targeting to membrane"/>
    <property type="evidence" value="ECO:0007669"/>
    <property type="project" value="TreeGrafter"/>
</dbReference>
<dbReference type="InterPro" id="IPR035892">
    <property type="entry name" value="C2_domain_sf"/>
</dbReference>
<dbReference type="GO" id="GO:0005544">
    <property type="term" value="F:calcium-dependent phospholipid binding"/>
    <property type="evidence" value="ECO:0007669"/>
    <property type="project" value="InterPro"/>
</dbReference>
<dbReference type="PANTHER" id="PTHR37412:SF2">
    <property type="entry name" value="C2 DOMAIN-CONTAINING PROTEIN 5"/>
    <property type="match status" value="1"/>
</dbReference>
<dbReference type="InterPro" id="IPR056431">
    <property type="entry name" value="C2CD5_YbjQ-rel_dom"/>
</dbReference>
<evidence type="ECO:0000313" key="3">
    <source>
        <dbReference type="EMBL" id="CAD2219572.1"/>
    </source>
</evidence>
<name>A0A7G2CMT3_9TRYP</name>
<sequence length="622" mass="68446">MATIKVTVHEARDLPVMDRNSGLADSYVVLRFSSTDQSTDICWRTRHPVWESTYRFDVPDLLALQEEPLEVRVFDHDVISRDDIIGSIYLDCNSIIDRGEETALSGWFPLYDLEDGMRGDLRLTIKVKFHTTHNPFAPQLPERFVRLLKVQPDAQTNHRTAPSSNPLLFLDDNYDPVAPLRVQHPTLSSEEEGVYMFAASRLDPSVYRVESTFTMVEELIVTADPDNARLTNFKSSRTRSEARALQLYRLSGKVRRQLARKVVEMKCNAILGLTENFDIEPGCLVVRAYGTPVVLSKVKYIQESKTQRWWKRHAAHLLRGGISGQSNAIAKYPIAAPAESTQNSSFNSRESDPSHAFNGTGNKTKKPVSRAATATPDSFHPAPANPTSVAHSEDGPLPPASVEDGRGSVAPIGSGVLSGVRTSSTDLISLEVLAGNFSLVFNPSVVGGIAPTQGIHLDPTLFSSTSAEDITASTGTPLLMPAPSVTAATAPSMTAVPTVAAVVAQPQRKSVMILTIKDLPSGCIQHLGGYISVRSVKIISKAKSKIMISQERDAWWMEVREELRVNCRAMHCNTILNYREEAQFCEDVVILLLSGTAAMVDHGLLPLRVGPDQLFRKSKREH</sequence>
<dbReference type="OrthoDB" id="419768at2759"/>
<proteinExistence type="predicted"/>
<dbReference type="Gene3D" id="2.60.40.150">
    <property type="entry name" value="C2 domain"/>
    <property type="match status" value="1"/>
</dbReference>
<accession>A0A7G2CMT3</accession>
<dbReference type="GO" id="GO:0031340">
    <property type="term" value="P:positive regulation of vesicle fusion"/>
    <property type="evidence" value="ECO:0007669"/>
    <property type="project" value="TreeGrafter"/>
</dbReference>